<dbReference type="InterPro" id="IPR043129">
    <property type="entry name" value="ATPase_NBD"/>
</dbReference>
<comment type="similarity">
    <text evidence="2 7">Belongs to the actin family.</text>
</comment>
<dbReference type="GO" id="GO:0005524">
    <property type="term" value="F:ATP binding"/>
    <property type="evidence" value="ECO:0007669"/>
    <property type="project" value="UniProtKB-KW"/>
</dbReference>
<evidence type="ECO:0000313" key="8">
    <source>
        <dbReference type="EMBL" id="CBY37550.1"/>
    </source>
</evidence>
<keyword evidence="4" id="KW-0547">Nucleotide-binding</keyword>
<dbReference type="SUPFAM" id="SSF53067">
    <property type="entry name" value="Actin-like ATPase domain"/>
    <property type="match status" value="2"/>
</dbReference>
<evidence type="ECO:0000256" key="7">
    <source>
        <dbReference type="RuleBase" id="RU000487"/>
    </source>
</evidence>
<dbReference type="PRINTS" id="PR00190">
    <property type="entry name" value="ACTIN"/>
</dbReference>
<evidence type="ECO:0000256" key="1">
    <source>
        <dbReference type="ARBA" id="ARBA00004245"/>
    </source>
</evidence>
<dbReference type="InterPro" id="IPR004000">
    <property type="entry name" value="Actin"/>
</dbReference>
<comment type="subcellular location">
    <subcellularLocation>
        <location evidence="1">Cytoplasm</location>
        <location evidence="1">Cytoskeleton</location>
    </subcellularLocation>
</comment>
<evidence type="ECO:0000256" key="4">
    <source>
        <dbReference type="ARBA" id="ARBA00022741"/>
    </source>
</evidence>
<reference evidence="8" key="1">
    <citation type="journal article" date="2010" name="Science">
        <title>Plasticity of animal genome architecture unmasked by rapid evolution of a pelagic tunicate.</title>
        <authorList>
            <person name="Denoeud F."/>
            <person name="Henriet S."/>
            <person name="Mungpakdee S."/>
            <person name="Aury J.M."/>
            <person name="Da Silva C."/>
            <person name="Brinkmann H."/>
            <person name="Mikhaleva J."/>
            <person name="Olsen L.C."/>
            <person name="Jubin C."/>
            <person name="Canestro C."/>
            <person name="Bouquet J.M."/>
            <person name="Danks G."/>
            <person name="Poulain J."/>
            <person name="Campsteijn C."/>
            <person name="Adamski M."/>
            <person name="Cross I."/>
            <person name="Yadetie F."/>
            <person name="Muffato M."/>
            <person name="Louis A."/>
            <person name="Butcher S."/>
            <person name="Tsagkogeorga G."/>
            <person name="Konrad A."/>
            <person name="Singh S."/>
            <person name="Jensen M.F."/>
            <person name="Cong E.H."/>
            <person name="Eikeseth-Otteraa H."/>
            <person name="Noel B."/>
            <person name="Anthouard V."/>
            <person name="Porcel B.M."/>
            <person name="Kachouri-Lafond R."/>
            <person name="Nishino A."/>
            <person name="Ugolini M."/>
            <person name="Chourrout P."/>
            <person name="Nishida H."/>
            <person name="Aasland R."/>
            <person name="Huzurbazar S."/>
            <person name="Westhof E."/>
            <person name="Delsuc F."/>
            <person name="Lehrach H."/>
            <person name="Reinhardt R."/>
            <person name="Weissenbach J."/>
            <person name="Roy S.W."/>
            <person name="Artiguenave F."/>
            <person name="Postlethwait J.H."/>
            <person name="Manak J.R."/>
            <person name="Thompson E.M."/>
            <person name="Jaillon O."/>
            <person name="Du Pasquier L."/>
            <person name="Boudinot P."/>
            <person name="Liberles D.A."/>
            <person name="Volff J.N."/>
            <person name="Philippe H."/>
            <person name="Lenhard B."/>
            <person name="Roest Crollius H."/>
            <person name="Wincker P."/>
            <person name="Chourrout D."/>
        </authorList>
    </citation>
    <scope>NUCLEOTIDE SEQUENCE [LARGE SCALE GENOMIC DNA]</scope>
</reference>
<sequence>MNYNKWDPTFFLLGSGMIKAGFAGEQAPRALFASVVGRVKGDAPIMAGIGDPKGFYVGDVAQQKRGILALRYPIENGIVGNWDDMEAVWHHTFFNELRVDPEDHGVLLTDAPLNPKANREKMAEVMFEKFGVKWLNVSLQAVLSLYSTGRTTGIIADSGAGVTHLVPIFDGYGIDRAVSRVNLAGRELTLFMRTLLMSAGHRMQTSAETEIVRDIKEKHCFVAENYDEALKDQSHGAVYKVYLMPDGQEIKIGQERFKCTEALFHPSMIGKQCQGVHHQIYTSIMKTDIDVRRQLYENIVLSGGSSMFSGLRSRLTNELEHIVPSSINIKIDSPKHRKFSVWIGGSILASLSGFTDHAKLSASEYAEYGGSFIHRKCI</sequence>
<name>E4YQ04_OIKDI</name>
<dbReference type="Proteomes" id="UP000011014">
    <property type="component" value="Unassembled WGS sequence"/>
</dbReference>
<dbReference type="CDD" id="cd13397">
    <property type="entry name" value="ASKHA_NBD_actin_Arp-T1-3"/>
    <property type="match status" value="1"/>
</dbReference>
<keyword evidence="6" id="KW-0206">Cytoskeleton</keyword>
<evidence type="ECO:0000256" key="5">
    <source>
        <dbReference type="ARBA" id="ARBA00022840"/>
    </source>
</evidence>
<dbReference type="Gene3D" id="3.90.640.10">
    <property type="entry name" value="Actin, Chain A, domain 4"/>
    <property type="match status" value="1"/>
</dbReference>
<accession>E4YQ04</accession>
<evidence type="ECO:0000256" key="2">
    <source>
        <dbReference type="ARBA" id="ARBA00006752"/>
    </source>
</evidence>
<dbReference type="Gene3D" id="3.30.420.40">
    <property type="match status" value="2"/>
</dbReference>
<keyword evidence="3" id="KW-0963">Cytoplasm</keyword>
<dbReference type="SMART" id="SM00268">
    <property type="entry name" value="ACTIN"/>
    <property type="match status" value="1"/>
</dbReference>
<proteinExistence type="inferred from homology"/>
<organism evidence="8">
    <name type="scientific">Oikopleura dioica</name>
    <name type="common">Tunicate</name>
    <dbReference type="NCBI Taxonomy" id="34765"/>
    <lineage>
        <taxon>Eukaryota</taxon>
        <taxon>Metazoa</taxon>
        <taxon>Chordata</taxon>
        <taxon>Tunicata</taxon>
        <taxon>Appendicularia</taxon>
        <taxon>Copelata</taxon>
        <taxon>Oikopleuridae</taxon>
        <taxon>Oikopleura</taxon>
    </lineage>
</organism>
<protein>
    <submittedName>
        <fullName evidence="8">Uncharacterized protein</fullName>
    </submittedName>
</protein>
<dbReference type="Pfam" id="PF00022">
    <property type="entry name" value="Actin"/>
    <property type="match status" value="1"/>
</dbReference>
<keyword evidence="5" id="KW-0067">ATP-binding</keyword>
<dbReference type="PANTHER" id="PTHR11937">
    <property type="entry name" value="ACTIN"/>
    <property type="match status" value="1"/>
</dbReference>
<gene>
    <name evidence="8" type="ORF">GSOID_T00031017001</name>
</gene>
<dbReference type="FunFam" id="3.90.640.10:FF:000007">
    <property type="entry name" value="Actin like 7B"/>
    <property type="match status" value="1"/>
</dbReference>
<dbReference type="AlphaFoldDB" id="E4YQ04"/>
<dbReference type="GO" id="GO:0005856">
    <property type="term" value="C:cytoskeleton"/>
    <property type="evidence" value="ECO:0007669"/>
    <property type="project" value="UniProtKB-SubCell"/>
</dbReference>
<dbReference type="EMBL" id="FN655004">
    <property type="protein sequence ID" value="CBY37550.1"/>
    <property type="molecule type" value="Genomic_DNA"/>
</dbReference>
<evidence type="ECO:0000256" key="6">
    <source>
        <dbReference type="ARBA" id="ARBA00023212"/>
    </source>
</evidence>
<dbReference type="FunFam" id="3.30.420.40:FF:000148">
    <property type="entry name" value="Actin, alpha skeletal muscle"/>
    <property type="match status" value="1"/>
</dbReference>
<evidence type="ECO:0000256" key="3">
    <source>
        <dbReference type="ARBA" id="ARBA00022490"/>
    </source>
</evidence>